<evidence type="ECO:0000256" key="6">
    <source>
        <dbReference type="ARBA" id="ARBA00023015"/>
    </source>
</evidence>
<evidence type="ECO:0000256" key="3">
    <source>
        <dbReference type="ARBA" id="ARBA00012675"/>
    </source>
</evidence>
<evidence type="ECO:0000256" key="5">
    <source>
        <dbReference type="ARBA" id="ARBA00022691"/>
    </source>
</evidence>
<dbReference type="InterPro" id="IPR029063">
    <property type="entry name" value="SAM-dependent_MTases_sf"/>
</dbReference>
<dbReference type="CDD" id="cd11444">
    <property type="entry name" value="bHLH_AtIBH1_like"/>
    <property type="match status" value="1"/>
</dbReference>
<name>A0ABQ8CVP7_BRANA</name>
<protein>
    <recommendedName>
        <fullName evidence="3 10">Nicotianamine synthase</fullName>
        <ecNumber evidence="3 10">2.5.1.43</ecNumber>
    </recommendedName>
</protein>
<comment type="caution">
    <text evidence="13">The sequence shown here is derived from an EMBL/GenBank/DDBJ whole genome shotgun (WGS) entry which is preliminary data.</text>
</comment>
<comment type="subcellular location">
    <subcellularLocation>
        <location evidence="1">Nucleus</location>
    </subcellularLocation>
</comment>
<evidence type="ECO:0000256" key="11">
    <source>
        <dbReference type="SAM" id="MobiDB-lite"/>
    </source>
</evidence>
<feature type="domain" description="BHLH" evidence="12">
    <location>
        <begin position="462"/>
        <end position="511"/>
    </location>
</feature>
<dbReference type="InterPro" id="IPR044549">
    <property type="entry name" value="bHLH_AtIBH1-like"/>
</dbReference>
<evidence type="ECO:0000256" key="1">
    <source>
        <dbReference type="ARBA" id="ARBA00004123"/>
    </source>
</evidence>
<evidence type="ECO:0000256" key="4">
    <source>
        <dbReference type="ARBA" id="ARBA00022679"/>
    </source>
</evidence>
<keyword evidence="14" id="KW-1185">Reference proteome</keyword>
<feature type="region of interest" description="Disordered" evidence="11">
    <location>
        <begin position="454"/>
        <end position="473"/>
    </location>
</feature>
<dbReference type="InterPro" id="IPR036638">
    <property type="entry name" value="HLH_DNA-bd_sf"/>
</dbReference>
<comment type="catalytic activity">
    <reaction evidence="9 10">
        <text>3 S-adenosyl-L-methionine = nicotianamine + 3 S-methyl-5'-thioadenosine + 3 H(+)</text>
        <dbReference type="Rhea" id="RHEA:16481"/>
        <dbReference type="ChEBI" id="CHEBI:15378"/>
        <dbReference type="ChEBI" id="CHEBI:17509"/>
        <dbReference type="ChEBI" id="CHEBI:58249"/>
        <dbReference type="ChEBI" id="CHEBI:59789"/>
        <dbReference type="EC" id="2.5.1.43"/>
    </reaction>
</comment>
<evidence type="ECO:0000256" key="9">
    <source>
        <dbReference type="ARBA" id="ARBA00049391"/>
    </source>
</evidence>
<sequence>MDCQEEQLVNTICDLYEKISKLESLKPSEDVNILFSQLVSTCIPPNPNIDVTKMCDTVQETRQKLIKICGEAEGHLEHHFSSILTSFEDNPLHHLNLFPYYNNYIKLGKLEYDLLTQNLNGLVPRNVAFIGSGPLPLTSIVLASSHLKETVFHNFDIDPSANSLASLLVSSDPDISQRMFFHTVDIMNVTESLKSFDVVFLAALVGMNKEDKVRVIEHLQKHMAPGAVLMLRSAHGPRAFLYPIVEPCDLQGFEVLSIYHPTDDVINSVVISKKLPVVSNGSVVGGPSCLLMPCNCSKIHAIMNKKKKMMIEDHILKTPFSEALVLFTSSNLMVDSLFPSTEATVDDASPESRRKRRRISETAKETAESSEINQESLKRWRTNRVQQIYASKLVEALRRVRQRSNDGGKITSAAREIRDTADRVLAASARGTTRWSRAVLATRVRASLKKHKKAKLTGARKPRKDTAAERKRSKLPAVERKLKILGRLVPGCRKVTVPNLLDEATDYIAALEMQVRAMESLAELLAAAAPRSTLTRP</sequence>
<dbReference type="SUPFAM" id="SSF53335">
    <property type="entry name" value="S-adenosyl-L-methionine-dependent methyltransferases"/>
    <property type="match status" value="1"/>
</dbReference>
<dbReference type="PROSITE" id="PS51142">
    <property type="entry name" value="NAS"/>
    <property type="match status" value="1"/>
</dbReference>
<evidence type="ECO:0000259" key="12">
    <source>
        <dbReference type="PROSITE" id="PS50888"/>
    </source>
</evidence>
<keyword evidence="4 10" id="KW-0808">Transferase</keyword>
<dbReference type="SUPFAM" id="SSF47459">
    <property type="entry name" value="HLH, helix-loop-helix DNA-binding domain"/>
    <property type="match status" value="1"/>
</dbReference>
<reference evidence="13 14" key="1">
    <citation type="submission" date="2021-05" db="EMBL/GenBank/DDBJ databases">
        <title>Genome Assembly of Synthetic Allotetraploid Brassica napus Reveals Homoeologous Exchanges between Subgenomes.</title>
        <authorList>
            <person name="Davis J.T."/>
        </authorList>
    </citation>
    <scope>NUCLEOTIDE SEQUENCE [LARGE SCALE GENOMIC DNA]</scope>
    <source>
        <strain evidence="14">cv. Da-Ae</strain>
        <tissue evidence="13">Seedling</tissue>
    </source>
</reference>
<accession>A0ABQ8CVP7</accession>
<organism evidence="13 14">
    <name type="scientific">Brassica napus</name>
    <name type="common">Rape</name>
    <dbReference type="NCBI Taxonomy" id="3708"/>
    <lineage>
        <taxon>Eukaryota</taxon>
        <taxon>Viridiplantae</taxon>
        <taxon>Streptophyta</taxon>
        <taxon>Embryophyta</taxon>
        <taxon>Tracheophyta</taxon>
        <taxon>Spermatophyta</taxon>
        <taxon>Magnoliopsida</taxon>
        <taxon>eudicotyledons</taxon>
        <taxon>Gunneridae</taxon>
        <taxon>Pentapetalae</taxon>
        <taxon>rosids</taxon>
        <taxon>malvids</taxon>
        <taxon>Brassicales</taxon>
        <taxon>Brassicaceae</taxon>
        <taxon>Brassiceae</taxon>
        <taxon>Brassica</taxon>
    </lineage>
</organism>
<dbReference type="PROSITE" id="PS50888">
    <property type="entry name" value="BHLH"/>
    <property type="match status" value="1"/>
</dbReference>
<evidence type="ECO:0000256" key="2">
    <source>
        <dbReference type="ARBA" id="ARBA00007009"/>
    </source>
</evidence>
<comment type="function">
    <text evidence="10">Synthesizes nicotianamine, a polyamine which serves as a sensor for the physiological iron status within the plant, and/or might be involved in the transport of iron.</text>
</comment>
<keyword evidence="7" id="KW-0804">Transcription</keyword>
<dbReference type="EMBL" id="JAGKQM010000006">
    <property type="protein sequence ID" value="KAH0921086.1"/>
    <property type="molecule type" value="Genomic_DNA"/>
</dbReference>
<keyword evidence="6" id="KW-0805">Transcription regulation</keyword>
<dbReference type="InterPro" id="IPR004298">
    <property type="entry name" value="Nicotian_synth"/>
</dbReference>
<proteinExistence type="inferred from homology"/>
<evidence type="ECO:0000256" key="8">
    <source>
        <dbReference type="ARBA" id="ARBA00023242"/>
    </source>
</evidence>
<dbReference type="InterPro" id="IPR011598">
    <property type="entry name" value="bHLH_dom"/>
</dbReference>
<feature type="region of interest" description="Disordered" evidence="11">
    <location>
        <begin position="343"/>
        <end position="376"/>
    </location>
</feature>
<evidence type="ECO:0000256" key="10">
    <source>
        <dbReference type="RuleBase" id="RU368095"/>
    </source>
</evidence>
<evidence type="ECO:0000256" key="7">
    <source>
        <dbReference type="ARBA" id="ARBA00023163"/>
    </source>
</evidence>
<feature type="compositionally biased region" description="Basic residues" evidence="11">
    <location>
        <begin position="454"/>
        <end position="463"/>
    </location>
</feature>
<keyword evidence="5 10" id="KW-0949">S-adenosyl-L-methionine</keyword>
<dbReference type="Gene3D" id="3.40.50.150">
    <property type="entry name" value="Vaccinia Virus protein VP39"/>
    <property type="match status" value="1"/>
</dbReference>
<dbReference type="PANTHER" id="PTHR32266">
    <property type="entry name" value="NICOTIANAMINE SYNTHASE 3"/>
    <property type="match status" value="1"/>
</dbReference>
<gene>
    <name evidence="13" type="ORF">HID58_021104</name>
</gene>
<comment type="similarity">
    <text evidence="2 10">Belongs to the nicotianamine synthase (NAS)-like family.</text>
</comment>
<dbReference type="EC" id="2.5.1.43" evidence="3 10"/>
<dbReference type="PANTHER" id="PTHR32266:SF12">
    <property type="entry name" value="NICOTIANAMINE SYNTHASE 3"/>
    <property type="match status" value="1"/>
</dbReference>
<dbReference type="Proteomes" id="UP000824890">
    <property type="component" value="Unassembled WGS sequence"/>
</dbReference>
<dbReference type="Pfam" id="PF26576">
    <property type="entry name" value="IBH1_N"/>
    <property type="match status" value="1"/>
</dbReference>
<dbReference type="Pfam" id="PF03059">
    <property type="entry name" value="NAS"/>
    <property type="match status" value="1"/>
</dbReference>
<keyword evidence="8" id="KW-0539">Nucleus</keyword>
<evidence type="ECO:0000313" key="14">
    <source>
        <dbReference type="Proteomes" id="UP000824890"/>
    </source>
</evidence>
<dbReference type="InterPro" id="IPR059002">
    <property type="entry name" value="IBH1_N"/>
</dbReference>
<evidence type="ECO:0000313" key="13">
    <source>
        <dbReference type="EMBL" id="KAH0921086.1"/>
    </source>
</evidence>